<feature type="compositionally biased region" description="Low complexity" evidence="1">
    <location>
        <begin position="75"/>
        <end position="85"/>
    </location>
</feature>
<accession>A0AAD8Y7T0</accession>
<feature type="compositionally biased region" description="Basic and acidic residues" evidence="1">
    <location>
        <begin position="189"/>
        <end position="200"/>
    </location>
</feature>
<reference evidence="2" key="1">
    <citation type="submission" date="2023-06" db="EMBL/GenBank/DDBJ databases">
        <title>Survivors Of The Sea: Transcriptome response of Skeletonema marinoi to long-term dormancy.</title>
        <authorList>
            <person name="Pinder M.I.M."/>
            <person name="Kourtchenko O."/>
            <person name="Robertson E.K."/>
            <person name="Larsson T."/>
            <person name="Maumus F."/>
            <person name="Osuna-Cruz C.M."/>
            <person name="Vancaester E."/>
            <person name="Stenow R."/>
            <person name="Vandepoele K."/>
            <person name="Ploug H."/>
            <person name="Bruchert V."/>
            <person name="Godhe A."/>
            <person name="Topel M."/>
        </authorList>
    </citation>
    <scope>NUCLEOTIDE SEQUENCE</scope>
    <source>
        <strain evidence="2">R05AC</strain>
    </source>
</reference>
<evidence type="ECO:0000313" key="3">
    <source>
        <dbReference type="Proteomes" id="UP001224775"/>
    </source>
</evidence>
<feature type="compositionally biased region" description="Polar residues" evidence="1">
    <location>
        <begin position="271"/>
        <end position="293"/>
    </location>
</feature>
<dbReference type="Proteomes" id="UP001224775">
    <property type="component" value="Unassembled WGS sequence"/>
</dbReference>
<gene>
    <name evidence="2" type="ORF">QTG54_007844</name>
</gene>
<sequence>MPNARVGAMPQPNNFQNNYPPGRGTWRNRGQQGGGLSIEDLKRQTALRLAQEGGENSDAAVKSDYDPSYQRQHHQPQQQQQQGRQNPHSHYHQPNARPQYNMAPHTNQYSQPQDYAQHHTTTYSSQHYTSSQQQHVSRNYTDSQLGLGGRGGGGPPATAGQPQQYPPQLRSPAHSQQQQQQQYGTPRVPSHELALKDRGSAENSDASEGGYIVSKGSSGSNHSTHPPKQYKVRGIQSPDGRKTPVKDANVQGQKIIFSPHRQRDHQRDHASTPTSVYSEPQARNRSNPSSPHNMQHRGGKRSHNRQGYHRSRNNPPQTYNSQGHIAQQPQQQSKLPHGLTVQELKEMTRARLAADAEATEVSSVHSGGTHGSSNGSIYANVMPSQSSEPLTRNLVQTNDSIRHTQSYGAKPVQHQYQQPPPQQQQQPQQQRQFQQYPNNARHPSPVFGAAAPPNQFNGAMQSPRRISPMSDYQGSDAGMLTTANSSSGGTNAPFSPPPMSWAGGEAGSMVNRSRCHSAEATASPMRSSAGGYAHVPMSTDGGNRRRCLTTSPLARMDRVSEDKPFWFSDDEKDRLAIPQLSIRRGLNPTPSAFSDSAFQPIGKAAPGGLPFSSQRPEQISHADRMMSMESQGHGDLPSSMAEAVLNSLTGAPSGVGAIGGDVIGSPFRPLKNEKDEVGDSPFRFRTLSDNLLSASASGSELGTHSWGGEVDEDASNNLSLSHDFNSLLNIGEPSSLAPLRGRANTDPPHIYRWR</sequence>
<feature type="compositionally biased region" description="Basic residues" evidence="1">
    <location>
        <begin position="294"/>
        <end position="312"/>
    </location>
</feature>
<organism evidence="2 3">
    <name type="scientific">Skeletonema marinoi</name>
    <dbReference type="NCBI Taxonomy" id="267567"/>
    <lineage>
        <taxon>Eukaryota</taxon>
        <taxon>Sar</taxon>
        <taxon>Stramenopiles</taxon>
        <taxon>Ochrophyta</taxon>
        <taxon>Bacillariophyta</taxon>
        <taxon>Coscinodiscophyceae</taxon>
        <taxon>Thalassiosirophycidae</taxon>
        <taxon>Thalassiosirales</taxon>
        <taxon>Skeletonemataceae</taxon>
        <taxon>Skeletonema</taxon>
        <taxon>Skeletonema marinoi-dohrnii complex</taxon>
    </lineage>
</organism>
<keyword evidence="3" id="KW-1185">Reference proteome</keyword>
<name>A0AAD8Y7T0_9STRA</name>
<proteinExistence type="predicted"/>
<feature type="compositionally biased region" description="Low complexity" evidence="1">
    <location>
        <begin position="118"/>
        <end position="135"/>
    </location>
</feature>
<feature type="region of interest" description="Disordered" evidence="1">
    <location>
        <begin position="405"/>
        <end position="501"/>
    </location>
</feature>
<protein>
    <submittedName>
        <fullName evidence="2">Uncharacterized protein</fullName>
    </submittedName>
</protein>
<feature type="compositionally biased region" description="Low complexity" evidence="1">
    <location>
        <begin position="361"/>
        <end position="376"/>
    </location>
</feature>
<feature type="compositionally biased region" description="Low complexity" evidence="1">
    <location>
        <begin position="413"/>
        <end position="437"/>
    </location>
</feature>
<comment type="caution">
    <text evidence="2">The sequence shown here is derived from an EMBL/GenBank/DDBJ whole genome shotgun (WGS) entry which is preliminary data.</text>
</comment>
<feature type="compositionally biased region" description="Polar residues" evidence="1">
    <location>
        <begin position="104"/>
        <end position="114"/>
    </location>
</feature>
<dbReference type="AlphaFoldDB" id="A0AAD8Y7T0"/>
<evidence type="ECO:0000313" key="2">
    <source>
        <dbReference type="EMBL" id="KAK1741366.1"/>
    </source>
</evidence>
<feature type="region of interest" description="Disordered" evidence="1">
    <location>
        <begin position="1"/>
        <end position="336"/>
    </location>
</feature>
<feature type="compositionally biased region" description="Gly residues" evidence="1">
    <location>
        <begin position="146"/>
        <end position="155"/>
    </location>
</feature>
<feature type="compositionally biased region" description="Low complexity" evidence="1">
    <location>
        <begin position="156"/>
        <end position="168"/>
    </location>
</feature>
<evidence type="ECO:0000256" key="1">
    <source>
        <dbReference type="SAM" id="MobiDB-lite"/>
    </source>
</evidence>
<feature type="compositionally biased region" description="Polar residues" evidence="1">
    <location>
        <begin position="215"/>
        <end position="226"/>
    </location>
</feature>
<feature type="compositionally biased region" description="Polar residues" evidence="1">
    <location>
        <begin position="481"/>
        <end position="493"/>
    </location>
</feature>
<dbReference type="EMBL" id="JATAAI010000013">
    <property type="protein sequence ID" value="KAK1741366.1"/>
    <property type="molecule type" value="Genomic_DNA"/>
</dbReference>
<feature type="compositionally biased region" description="Low complexity" evidence="1">
    <location>
        <begin position="10"/>
        <end position="21"/>
    </location>
</feature>
<feature type="region of interest" description="Disordered" evidence="1">
    <location>
        <begin position="516"/>
        <end position="545"/>
    </location>
</feature>
<feature type="compositionally biased region" description="Polar residues" evidence="1">
    <location>
        <begin position="313"/>
        <end position="334"/>
    </location>
</feature>
<feature type="region of interest" description="Disordered" evidence="1">
    <location>
        <begin position="353"/>
        <end position="389"/>
    </location>
</feature>